<gene>
    <name evidence="1" type="ORF">JI435_400250</name>
</gene>
<accession>A0A7U2EPE0</accession>
<keyword evidence="2" id="KW-1185">Reference proteome</keyword>
<evidence type="ECO:0000313" key="2">
    <source>
        <dbReference type="Proteomes" id="UP000663193"/>
    </source>
</evidence>
<protein>
    <submittedName>
        <fullName evidence="1">Uncharacterized protein</fullName>
    </submittedName>
</protein>
<proteinExistence type="predicted"/>
<dbReference type="Proteomes" id="UP000663193">
    <property type="component" value="Chromosome 1"/>
</dbReference>
<name>A0A7U2EPE0_PHANO</name>
<evidence type="ECO:0000313" key="1">
    <source>
        <dbReference type="EMBL" id="QRC90142.1"/>
    </source>
</evidence>
<dbReference type="EMBL" id="CP069023">
    <property type="protein sequence ID" value="QRC90142.1"/>
    <property type="molecule type" value="Genomic_DNA"/>
</dbReference>
<dbReference type="VEuPathDB" id="FungiDB:JI435_400250"/>
<sequence length="72" mass="7784">MDIAVTHQLRGLYGCSILRHISSCLEIVTSVCPHCGLRGSVGERTTSSGANSCISKHLRNDGIVIWMPEANM</sequence>
<organism evidence="1 2">
    <name type="scientific">Phaeosphaeria nodorum (strain SN15 / ATCC MYA-4574 / FGSC 10173)</name>
    <name type="common">Glume blotch fungus</name>
    <name type="synonym">Parastagonospora nodorum</name>
    <dbReference type="NCBI Taxonomy" id="321614"/>
    <lineage>
        <taxon>Eukaryota</taxon>
        <taxon>Fungi</taxon>
        <taxon>Dikarya</taxon>
        <taxon>Ascomycota</taxon>
        <taxon>Pezizomycotina</taxon>
        <taxon>Dothideomycetes</taxon>
        <taxon>Pleosporomycetidae</taxon>
        <taxon>Pleosporales</taxon>
        <taxon>Pleosporineae</taxon>
        <taxon>Phaeosphaeriaceae</taxon>
        <taxon>Parastagonospora</taxon>
    </lineage>
</organism>
<dbReference type="AlphaFoldDB" id="A0A7U2EPE0"/>
<reference evidence="2" key="1">
    <citation type="journal article" date="2021" name="BMC Genomics">
        <title>Chromosome-level genome assembly and manually-curated proteome of model necrotroph Parastagonospora nodorum Sn15 reveals a genome-wide trove of candidate effector homologs, and redundancy of virulence-related functions within an accessory chromosome.</title>
        <authorList>
            <person name="Bertazzoni S."/>
            <person name="Jones D.A.B."/>
            <person name="Phan H.T."/>
            <person name="Tan K.-C."/>
            <person name="Hane J.K."/>
        </authorList>
    </citation>
    <scope>NUCLEOTIDE SEQUENCE [LARGE SCALE GENOMIC DNA]</scope>
    <source>
        <strain evidence="2">SN15 / ATCC MYA-4574 / FGSC 10173)</strain>
    </source>
</reference>